<evidence type="ECO:0000313" key="6">
    <source>
        <dbReference type="EMBL" id="CAB4589677.1"/>
    </source>
</evidence>
<evidence type="ECO:0000313" key="12">
    <source>
        <dbReference type="EMBL" id="CAB4892090.1"/>
    </source>
</evidence>
<accession>A0A6J7FGI7</accession>
<evidence type="ECO:0000256" key="5">
    <source>
        <dbReference type="ARBA" id="ARBA00022842"/>
    </source>
</evidence>
<dbReference type="AlphaFoldDB" id="A0A6J7FGI7"/>
<evidence type="ECO:0000313" key="13">
    <source>
        <dbReference type="EMBL" id="CAB4969086.1"/>
    </source>
</evidence>
<dbReference type="InterPro" id="IPR033749">
    <property type="entry name" value="Polyprenyl_synt_CS"/>
</dbReference>
<dbReference type="PROSITE" id="PS00444">
    <property type="entry name" value="POLYPRENYL_SYNTHASE_2"/>
    <property type="match status" value="1"/>
</dbReference>
<gene>
    <name evidence="6" type="ORF">UFOPK1773_00759</name>
    <name evidence="7" type="ORF">UFOPK2288_00449</name>
    <name evidence="8" type="ORF">UFOPK2589_00019</name>
    <name evidence="9" type="ORF">UFOPK2931_00581</name>
    <name evidence="10" type="ORF">UFOPK3056_00274</name>
    <name evidence="11" type="ORF">UFOPK3287_00559</name>
    <name evidence="12" type="ORF">UFOPK3558_00171</name>
    <name evidence="13" type="ORF">UFOPK3916_00193</name>
    <name evidence="14" type="ORF">UFOPK4074_00339</name>
</gene>
<dbReference type="InterPro" id="IPR000092">
    <property type="entry name" value="Polyprenyl_synt"/>
</dbReference>
<dbReference type="PANTHER" id="PTHR12001">
    <property type="entry name" value="GERANYLGERANYL PYROPHOSPHATE SYNTHASE"/>
    <property type="match status" value="1"/>
</dbReference>
<dbReference type="SFLD" id="SFLDS00005">
    <property type="entry name" value="Isoprenoid_Synthase_Type_I"/>
    <property type="match status" value="1"/>
</dbReference>
<organism evidence="12">
    <name type="scientific">freshwater metagenome</name>
    <dbReference type="NCBI Taxonomy" id="449393"/>
    <lineage>
        <taxon>unclassified sequences</taxon>
        <taxon>metagenomes</taxon>
        <taxon>ecological metagenomes</taxon>
    </lineage>
</organism>
<dbReference type="CDD" id="cd00685">
    <property type="entry name" value="Trans_IPPS_HT"/>
    <property type="match status" value="1"/>
</dbReference>
<comment type="cofactor">
    <cofactor evidence="1">
        <name>Mg(2+)</name>
        <dbReference type="ChEBI" id="CHEBI:18420"/>
    </cofactor>
</comment>
<dbReference type="SUPFAM" id="SSF48576">
    <property type="entry name" value="Terpenoid synthases"/>
    <property type="match status" value="1"/>
</dbReference>
<comment type="similarity">
    <text evidence="2">Belongs to the FPP/GGPP synthase family.</text>
</comment>
<dbReference type="GO" id="GO:0008299">
    <property type="term" value="P:isoprenoid biosynthetic process"/>
    <property type="evidence" value="ECO:0007669"/>
    <property type="project" value="InterPro"/>
</dbReference>
<dbReference type="GO" id="GO:0046872">
    <property type="term" value="F:metal ion binding"/>
    <property type="evidence" value="ECO:0007669"/>
    <property type="project" value="UniProtKB-KW"/>
</dbReference>
<dbReference type="GO" id="GO:0004659">
    <property type="term" value="F:prenyltransferase activity"/>
    <property type="evidence" value="ECO:0007669"/>
    <property type="project" value="InterPro"/>
</dbReference>
<dbReference type="SFLD" id="SFLDG01017">
    <property type="entry name" value="Polyprenyl_Transferase_Like"/>
    <property type="match status" value="1"/>
</dbReference>
<dbReference type="EMBL" id="CAEZXT010000001">
    <property type="protein sequence ID" value="CAB4687162.1"/>
    <property type="molecule type" value="Genomic_DNA"/>
</dbReference>
<evidence type="ECO:0000256" key="1">
    <source>
        <dbReference type="ARBA" id="ARBA00001946"/>
    </source>
</evidence>
<evidence type="ECO:0000256" key="3">
    <source>
        <dbReference type="ARBA" id="ARBA00022679"/>
    </source>
</evidence>
<dbReference type="PANTHER" id="PTHR12001:SF85">
    <property type="entry name" value="SHORT CHAIN ISOPRENYL DIPHOSPHATE SYNTHASE"/>
    <property type="match status" value="1"/>
</dbReference>
<evidence type="ECO:0000313" key="10">
    <source>
        <dbReference type="EMBL" id="CAB4797422.1"/>
    </source>
</evidence>
<dbReference type="EMBL" id="CAEZZZ010000024">
    <property type="protein sequence ID" value="CAB4778157.1"/>
    <property type="molecule type" value="Genomic_DNA"/>
</dbReference>
<protein>
    <submittedName>
        <fullName evidence="12">Unannotated protein</fullName>
    </submittedName>
</protein>
<dbReference type="EMBL" id="CAFBPG010000017">
    <property type="protein sequence ID" value="CAB5005434.1"/>
    <property type="molecule type" value="Genomic_DNA"/>
</dbReference>
<dbReference type="EMBL" id="CAEZUA010000044">
    <property type="protein sequence ID" value="CAB4589677.1"/>
    <property type="molecule type" value="Genomic_DNA"/>
</dbReference>
<evidence type="ECO:0000313" key="11">
    <source>
        <dbReference type="EMBL" id="CAB4849536.1"/>
    </source>
</evidence>
<keyword evidence="4" id="KW-0479">Metal-binding</keyword>
<dbReference type="Pfam" id="PF00348">
    <property type="entry name" value="polyprenyl_synt"/>
    <property type="match status" value="1"/>
</dbReference>
<evidence type="ECO:0000313" key="14">
    <source>
        <dbReference type="EMBL" id="CAB5005434.1"/>
    </source>
</evidence>
<dbReference type="Gene3D" id="1.10.600.10">
    <property type="entry name" value="Farnesyl Diphosphate Synthase"/>
    <property type="match status" value="1"/>
</dbReference>
<keyword evidence="5" id="KW-0460">Magnesium</keyword>
<reference evidence="12" key="1">
    <citation type="submission" date="2020-05" db="EMBL/GenBank/DDBJ databases">
        <authorList>
            <person name="Chiriac C."/>
            <person name="Salcher M."/>
            <person name="Ghai R."/>
            <person name="Kavagutti S V."/>
        </authorList>
    </citation>
    <scope>NUCLEOTIDE SEQUENCE</scope>
</reference>
<sequence length="360" mass="39458">MIEPQRALAHIRMSVQSELTDFLLQQTQYLGEIGSELTPVAEAMNEYLLDSGKRLRPLFAYAGYLGAGGSEDSAVIKAVASLELLQACALIHDDLMDGSDTRRGKPAMHRRFESIHEQEELSGSASAYGASAAILLGDLALVWSDQMFHSAGLSQETLVRSLSVHDEMRVELMAGQFLDIHEQALATSSVARSLKIARYKSGKYTIERPLHFGASLAIADERQRHTLMTMYSEFGLPLGEAFQLRDDLLGVFGDPATTGKPAGDDLREGKRTVLMAMTHDRANVAQEKIIARYFGVEELDSTGVEALRTIITETGARQHVEDLIEKLTLTAQDALNRDEIDSSAHALLDELASIAVRRSA</sequence>
<proteinExistence type="inferred from homology"/>
<dbReference type="EMBL" id="CAFBJH010000025">
    <property type="protein sequence ID" value="CAB4849536.1"/>
    <property type="molecule type" value="Genomic_DNA"/>
</dbReference>
<evidence type="ECO:0000313" key="8">
    <source>
        <dbReference type="EMBL" id="CAB4687162.1"/>
    </source>
</evidence>
<name>A0A6J7FGI7_9ZZZZ</name>
<evidence type="ECO:0000256" key="4">
    <source>
        <dbReference type="ARBA" id="ARBA00022723"/>
    </source>
</evidence>
<evidence type="ECO:0000313" key="7">
    <source>
        <dbReference type="EMBL" id="CAB4660976.1"/>
    </source>
</evidence>
<dbReference type="EMBL" id="CAFBMI010000007">
    <property type="protein sequence ID" value="CAB4892090.1"/>
    <property type="molecule type" value="Genomic_DNA"/>
</dbReference>
<keyword evidence="3" id="KW-0808">Transferase</keyword>
<dbReference type="EMBL" id="CAFAAR010000012">
    <property type="protein sequence ID" value="CAB4797422.1"/>
    <property type="molecule type" value="Genomic_DNA"/>
</dbReference>
<evidence type="ECO:0000256" key="2">
    <source>
        <dbReference type="ARBA" id="ARBA00006706"/>
    </source>
</evidence>
<dbReference type="PROSITE" id="PS00723">
    <property type="entry name" value="POLYPRENYL_SYNTHASE_1"/>
    <property type="match status" value="1"/>
</dbReference>
<evidence type="ECO:0000313" key="9">
    <source>
        <dbReference type="EMBL" id="CAB4778157.1"/>
    </source>
</evidence>
<dbReference type="InterPro" id="IPR008949">
    <property type="entry name" value="Isoprenoid_synthase_dom_sf"/>
</dbReference>
<dbReference type="EMBL" id="CAFBOE010000007">
    <property type="protein sequence ID" value="CAB4969086.1"/>
    <property type="molecule type" value="Genomic_DNA"/>
</dbReference>
<dbReference type="EMBL" id="CAEZWS010000015">
    <property type="protein sequence ID" value="CAB4660976.1"/>
    <property type="molecule type" value="Genomic_DNA"/>
</dbReference>